<dbReference type="Proteomes" id="UP001344658">
    <property type="component" value="Unassembled WGS sequence"/>
</dbReference>
<keyword evidence="2" id="KW-0472">Membrane</keyword>
<comment type="caution">
    <text evidence="3">The sequence shown here is derived from an EMBL/GenBank/DDBJ whole genome shotgun (WGS) entry which is preliminary data.</text>
</comment>
<name>A0ABU7P5E2_9ACTN</name>
<dbReference type="RefSeq" id="WP_330792925.1">
    <property type="nucleotide sequence ID" value="NZ_JAZEWV010000002.1"/>
</dbReference>
<organism evidence="3 4">
    <name type="scientific">Actinacidiphila polyblastidii</name>
    <dbReference type="NCBI Taxonomy" id="3110430"/>
    <lineage>
        <taxon>Bacteria</taxon>
        <taxon>Bacillati</taxon>
        <taxon>Actinomycetota</taxon>
        <taxon>Actinomycetes</taxon>
        <taxon>Kitasatosporales</taxon>
        <taxon>Streptomycetaceae</taxon>
        <taxon>Actinacidiphila</taxon>
    </lineage>
</organism>
<protein>
    <recommendedName>
        <fullName evidence="5">Peptidase</fullName>
    </recommendedName>
</protein>
<reference evidence="3 4" key="1">
    <citation type="submission" date="2023-12" db="EMBL/GenBank/DDBJ databases">
        <title>Streptomyces sp. V4-01.</title>
        <authorList>
            <person name="Somphong A."/>
            <person name="Phongsopitanun W."/>
        </authorList>
    </citation>
    <scope>NUCLEOTIDE SEQUENCE [LARGE SCALE GENOMIC DNA]</scope>
    <source>
        <strain evidence="3 4">V4-01</strain>
    </source>
</reference>
<feature type="region of interest" description="Disordered" evidence="1">
    <location>
        <begin position="431"/>
        <end position="450"/>
    </location>
</feature>
<proteinExistence type="predicted"/>
<feature type="compositionally biased region" description="Pro residues" evidence="1">
    <location>
        <begin position="439"/>
        <end position="450"/>
    </location>
</feature>
<dbReference type="EMBL" id="JAZEWV010000002">
    <property type="protein sequence ID" value="MEE4541030.1"/>
    <property type="molecule type" value="Genomic_DNA"/>
</dbReference>
<evidence type="ECO:0008006" key="5">
    <source>
        <dbReference type="Google" id="ProtNLM"/>
    </source>
</evidence>
<accession>A0ABU7P5E2</accession>
<sequence>MGVLLALVALPGRAAADGTTAPGPSGSAAPALWQPRGTPLAGAATTADAPAMRPAVTYQDSIKVGESRFYGVTLDDRASAAVSVFAVPPAGTRVSYGDGLELTLQSPDGDQCDSAEAHFGDDGDPRPVGTAVSRLITGDSSDACQDANEYTLEVHRTSAGTSDPGPWPLELRYVAEPGLTEGAPAPSAPATSADGGATGTASPTPLLVGTPHQAAGGPSFETAAAVRTGIWKDRVLPGETRFYKVPVDWGQQATVFADFSNAQVVDASAYVPGGVRLSAYSPVRELIDGEDKSYQGAPASLGEQLAPVAYGNRAADDDDVAAARYAGWYYFAVTVHPGVAQAVSGAVPVTLRVQVTGTAQPPPAYDGDPSAAGIGVDAHDLASADGTADGGSGTDSGALRFLAFAALGAGTVLLLTLAVWFALARRRPAASADTVTAPPQQPGYGPPGGW</sequence>
<evidence type="ECO:0000313" key="4">
    <source>
        <dbReference type="Proteomes" id="UP001344658"/>
    </source>
</evidence>
<evidence type="ECO:0000313" key="3">
    <source>
        <dbReference type="EMBL" id="MEE4541030.1"/>
    </source>
</evidence>
<keyword evidence="2" id="KW-0812">Transmembrane</keyword>
<feature type="compositionally biased region" description="Low complexity" evidence="1">
    <location>
        <begin position="182"/>
        <end position="205"/>
    </location>
</feature>
<keyword evidence="2" id="KW-1133">Transmembrane helix</keyword>
<feature type="region of interest" description="Disordered" evidence="1">
    <location>
        <begin position="179"/>
        <end position="215"/>
    </location>
</feature>
<keyword evidence="4" id="KW-1185">Reference proteome</keyword>
<gene>
    <name evidence="3" type="ORF">V2S66_03485</name>
</gene>
<feature type="transmembrane region" description="Helical" evidence="2">
    <location>
        <begin position="401"/>
        <end position="423"/>
    </location>
</feature>
<evidence type="ECO:0000256" key="2">
    <source>
        <dbReference type="SAM" id="Phobius"/>
    </source>
</evidence>
<evidence type="ECO:0000256" key="1">
    <source>
        <dbReference type="SAM" id="MobiDB-lite"/>
    </source>
</evidence>